<keyword evidence="2" id="KW-1185">Reference proteome</keyword>
<comment type="caution">
    <text evidence="1">The sequence shown here is derived from an EMBL/GenBank/DDBJ whole genome shotgun (WGS) entry which is preliminary data.</text>
</comment>
<organism evidence="1 2">
    <name type="scientific">Araneus ventricosus</name>
    <name type="common">Orbweaver spider</name>
    <name type="synonym">Epeira ventricosa</name>
    <dbReference type="NCBI Taxonomy" id="182803"/>
    <lineage>
        <taxon>Eukaryota</taxon>
        <taxon>Metazoa</taxon>
        <taxon>Ecdysozoa</taxon>
        <taxon>Arthropoda</taxon>
        <taxon>Chelicerata</taxon>
        <taxon>Arachnida</taxon>
        <taxon>Araneae</taxon>
        <taxon>Araneomorphae</taxon>
        <taxon>Entelegynae</taxon>
        <taxon>Araneoidea</taxon>
        <taxon>Araneidae</taxon>
        <taxon>Araneus</taxon>
    </lineage>
</organism>
<dbReference type="Proteomes" id="UP000499080">
    <property type="component" value="Unassembled WGS sequence"/>
</dbReference>
<protein>
    <submittedName>
        <fullName evidence="1">Uncharacterized protein</fullName>
    </submittedName>
</protein>
<reference evidence="1 2" key="1">
    <citation type="journal article" date="2019" name="Sci. Rep.">
        <title>Orb-weaving spider Araneus ventricosus genome elucidates the spidroin gene catalogue.</title>
        <authorList>
            <person name="Kono N."/>
            <person name="Nakamura H."/>
            <person name="Ohtoshi R."/>
            <person name="Moran D.A.P."/>
            <person name="Shinohara A."/>
            <person name="Yoshida Y."/>
            <person name="Fujiwara M."/>
            <person name="Mori M."/>
            <person name="Tomita M."/>
            <person name="Arakawa K."/>
        </authorList>
    </citation>
    <scope>NUCLEOTIDE SEQUENCE [LARGE SCALE GENOMIC DNA]</scope>
</reference>
<evidence type="ECO:0000313" key="1">
    <source>
        <dbReference type="EMBL" id="GBN21450.1"/>
    </source>
</evidence>
<gene>
    <name evidence="1" type="ORF">AVEN_149333_1</name>
</gene>
<dbReference type="AlphaFoldDB" id="A0A4Y2M4U7"/>
<evidence type="ECO:0000313" key="2">
    <source>
        <dbReference type="Proteomes" id="UP000499080"/>
    </source>
</evidence>
<accession>A0A4Y2M4U7</accession>
<dbReference type="EMBL" id="BGPR01006734">
    <property type="protein sequence ID" value="GBN21450.1"/>
    <property type="molecule type" value="Genomic_DNA"/>
</dbReference>
<name>A0A4Y2M4U7_ARAVE</name>
<sequence>MVFPKTLCDDISSSDYGATDKASFSLSFSFLCLANGDNWFGVHSPRGRGSVFLAMGHSFRRTSILAFLDQNVLGVGAFCDLTMSAFASMSKLTPVIIEPGKEKKTSSVKQRNLYPERAPVWLDVMAKFVIAQYYFEYANANGAMKEKKCKYEI</sequence>
<proteinExistence type="predicted"/>